<dbReference type="Proteomes" id="UP001595693">
    <property type="component" value="Unassembled WGS sequence"/>
</dbReference>
<dbReference type="EMBL" id="JBHSAJ010000182">
    <property type="protein sequence ID" value="MFC3938522.1"/>
    <property type="molecule type" value="Genomic_DNA"/>
</dbReference>
<keyword evidence="1" id="KW-1133">Transmembrane helix</keyword>
<name>A0ABV8DJI1_9BURK</name>
<comment type="caution">
    <text evidence="2">The sequence shown here is derived from an EMBL/GenBank/DDBJ whole genome shotgun (WGS) entry which is preliminary data.</text>
</comment>
<evidence type="ECO:0000313" key="2">
    <source>
        <dbReference type="EMBL" id="MFC3938522.1"/>
    </source>
</evidence>
<feature type="transmembrane region" description="Helical" evidence="1">
    <location>
        <begin position="6"/>
        <end position="25"/>
    </location>
</feature>
<reference evidence="3" key="1">
    <citation type="journal article" date="2019" name="Int. J. Syst. Evol. Microbiol.">
        <title>The Global Catalogue of Microorganisms (GCM) 10K type strain sequencing project: providing services to taxonomists for standard genome sequencing and annotation.</title>
        <authorList>
            <consortium name="The Broad Institute Genomics Platform"/>
            <consortium name="The Broad Institute Genome Sequencing Center for Infectious Disease"/>
            <person name="Wu L."/>
            <person name="Ma J."/>
        </authorList>
    </citation>
    <scope>NUCLEOTIDE SEQUENCE [LARGE SCALE GENOMIC DNA]</scope>
    <source>
        <strain evidence="3">CCUG 2113</strain>
    </source>
</reference>
<keyword evidence="1" id="KW-0472">Membrane</keyword>
<evidence type="ECO:0000256" key="1">
    <source>
        <dbReference type="SAM" id="Phobius"/>
    </source>
</evidence>
<organism evidence="2 3">
    <name type="scientific">Acidovorax facilis</name>
    <dbReference type="NCBI Taxonomy" id="12917"/>
    <lineage>
        <taxon>Bacteria</taxon>
        <taxon>Pseudomonadati</taxon>
        <taxon>Pseudomonadota</taxon>
        <taxon>Betaproteobacteria</taxon>
        <taxon>Burkholderiales</taxon>
        <taxon>Comamonadaceae</taxon>
        <taxon>Acidovorax</taxon>
    </lineage>
</organism>
<dbReference type="RefSeq" id="WP_055400072.1">
    <property type="nucleotide sequence ID" value="NZ_JAMXAX010000022.1"/>
</dbReference>
<evidence type="ECO:0000313" key="3">
    <source>
        <dbReference type="Proteomes" id="UP001595693"/>
    </source>
</evidence>
<proteinExistence type="predicted"/>
<accession>A0ABV8DJI1</accession>
<sequence length="116" mass="12338">MEVVKSIAIALAVYVVVSVSVYFGYTRMNQDHAAPEIKIATIDIRKVSDEIFKSGGIGSAGISDAAQLSDRIQRASKSLADQGYLVVNKPLILAAPETLEVFDATGDVVKAVLGDR</sequence>
<keyword evidence="3" id="KW-1185">Reference proteome</keyword>
<gene>
    <name evidence="2" type="ORF">ACFOW3_28275</name>
</gene>
<protein>
    <submittedName>
        <fullName evidence="2">Uncharacterized protein</fullName>
    </submittedName>
</protein>
<keyword evidence="1" id="KW-0812">Transmembrane</keyword>